<dbReference type="InterPro" id="IPR036388">
    <property type="entry name" value="WH-like_DNA-bd_sf"/>
</dbReference>
<dbReference type="PANTHER" id="PTHR18964:SF149">
    <property type="entry name" value="BIFUNCTIONAL UDP-N-ACETYLGLUCOSAMINE 2-EPIMERASE_N-ACETYLMANNOSAMINE KINASE"/>
    <property type="match status" value="1"/>
</dbReference>
<gene>
    <name evidence="2" type="ORF">F7D25_02400</name>
</gene>
<dbReference type="PANTHER" id="PTHR18964">
    <property type="entry name" value="ROK (REPRESSOR, ORF, KINASE) FAMILY"/>
    <property type="match status" value="1"/>
</dbReference>
<dbReference type="GO" id="GO:0006355">
    <property type="term" value="P:regulation of DNA-templated transcription"/>
    <property type="evidence" value="ECO:0007669"/>
    <property type="project" value="UniProtKB-ARBA"/>
</dbReference>
<evidence type="ECO:0000313" key="2">
    <source>
        <dbReference type="EMBL" id="MQP13282.1"/>
    </source>
</evidence>
<evidence type="ECO:0000313" key="3">
    <source>
        <dbReference type="Proteomes" id="UP000477980"/>
    </source>
</evidence>
<reference evidence="2 3" key="1">
    <citation type="submission" date="2019-09" db="EMBL/GenBank/DDBJ databases">
        <title>Distinct polysaccharide growth profiles of human intestinal Prevotella copri isolates.</title>
        <authorList>
            <person name="Fehlner-Peach H."/>
            <person name="Magnabosco C."/>
            <person name="Raghavan V."/>
            <person name="Scher J.U."/>
            <person name="Tett A."/>
            <person name="Cox L.M."/>
            <person name="Gottsegen C."/>
            <person name="Watters A."/>
            <person name="Wiltshire- Gordon J.D."/>
            <person name="Segata N."/>
            <person name="Bonneau R."/>
            <person name="Littman D.R."/>
        </authorList>
    </citation>
    <scope>NUCLEOTIDE SEQUENCE [LARGE SCALE GENOMIC DNA]</scope>
    <source>
        <strain evidence="3">iAA917</strain>
    </source>
</reference>
<comment type="similarity">
    <text evidence="1">Belongs to the ROK (NagC/XylR) family.</text>
</comment>
<dbReference type="InterPro" id="IPR011991">
    <property type="entry name" value="ArsR-like_HTH"/>
</dbReference>
<evidence type="ECO:0000256" key="1">
    <source>
        <dbReference type="ARBA" id="ARBA00006479"/>
    </source>
</evidence>
<dbReference type="Proteomes" id="UP000477980">
    <property type="component" value="Unassembled WGS sequence"/>
</dbReference>
<accession>A0A6G1VJT5</accession>
<dbReference type="InterPro" id="IPR049874">
    <property type="entry name" value="ROK_cs"/>
</dbReference>
<dbReference type="InterPro" id="IPR036390">
    <property type="entry name" value="WH_DNA-bd_sf"/>
</dbReference>
<name>A0A6G1VJT5_9BACT</name>
<sequence length="398" mass="43549">MAKSIIPHTKWSASKTALLNLLIEHGGQTIAELSSSLGVSVPYTTKTLNELIEDGLIEVTGKKDNYSKRAPKIYNLIATSGYFLGIDTGKQSLTFGICDFCGNMVAEPELIHFDYQDTPECFDRFINLINEYIQRAGIARSQIKKACMSIGGRVNPEIGCAYNYFTCTTMPLAEALTERLDLPFCIDNDTRCMTYGEYLKGVCKGLKNIIFVNVSWGIGIGIIFDGKLYLGKSGFSGEIGHMHIYNNDIICHCGKTGCMETETSGSALLRKMKEALENGGTSVLSDKVKNQHQELTLQDILDAIKKEDVLSIETLQKVAVELGTNLAGIINIFNPEMLVIGGDLSVTGAYLTQPICMGIKKFSLNMVNEDSQVVASTLKEHAGLIGACLMARSKYLNN</sequence>
<dbReference type="PROSITE" id="PS01125">
    <property type="entry name" value="ROK"/>
    <property type="match status" value="1"/>
</dbReference>
<dbReference type="CDD" id="cd00090">
    <property type="entry name" value="HTH_ARSR"/>
    <property type="match status" value="1"/>
</dbReference>
<dbReference type="Pfam" id="PF13412">
    <property type="entry name" value="HTH_24"/>
    <property type="match status" value="1"/>
</dbReference>
<protein>
    <submittedName>
        <fullName evidence="2">ROK family protein</fullName>
    </submittedName>
</protein>
<organism evidence="2 3">
    <name type="scientific">Segatella copri</name>
    <dbReference type="NCBI Taxonomy" id="165179"/>
    <lineage>
        <taxon>Bacteria</taxon>
        <taxon>Pseudomonadati</taxon>
        <taxon>Bacteroidota</taxon>
        <taxon>Bacteroidia</taxon>
        <taxon>Bacteroidales</taxon>
        <taxon>Prevotellaceae</taxon>
        <taxon>Segatella</taxon>
    </lineage>
</organism>
<dbReference type="Pfam" id="PF00480">
    <property type="entry name" value="ROK"/>
    <property type="match status" value="1"/>
</dbReference>
<dbReference type="AlphaFoldDB" id="A0A6G1VJT5"/>
<dbReference type="SUPFAM" id="SSF46785">
    <property type="entry name" value="Winged helix' DNA-binding domain"/>
    <property type="match status" value="1"/>
</dbReference>
<dbReference type="SUPFAM" id="SSF53067">
    <property type="entry name" value="Actin-like ATPase domain"/>
    <property type="match status" value="1"/>
</dbReference>
<dbReference type="InterPro" id="IPR000600">
    <property type="entry name" value="ROK"/>
</dbReference>
<dbReference type="InterPro" id="IPR043129">
    <property type="entry name" value="ATPase_NBD"/>
</dbReference>
<dbReference type="EMBL" id="VZAH01000021">
    <property type="protein sequence ID" value="MQP13282.1"/>
    <property type="molecule type" value="Genomic_DNA"/>
</dbReference>
<dbReference type="Gene3D" id="1.10.10.10">
    <property type="entry name" value="Winged helix-like DNA-binding domain superfamily/Winged helix DNA-binding domain"/>
    <property type="match status" value="1"/>
</dbReference>
<comment type="caution">
    <text evidence="2">The sequence shown here is derived from an EMBL/GenBank/DDBJ whole genome shotgun (WGS) entry which is preliminary data.</text>
</comment>
<dbReference type="Gene3D" id="3.30.420.40">
    <property type="match status" value="2"/>
</dbReference>
<proteinExistence type="inferred from homology"/>
<dbReference type="RefSeq" id="WP_153089706.1">
    <property type="nucleotide sequence ID" value="NZ_VZAH01000021.1"/>
</dbReference>
<dbReference type="OrthoDB" id="9810372at2"/>